<protein>
    <submittedName>
        <fullName evidence="2">Uncharacterized protein</fullName>
    </submittedName>
</protein>
<evidence type="ECO:0000256" key="1">
    <source>
        <dbReference type="SAM" id="Phobius"/>
    </source>
</evidence>
<sequence length="79" mass="9477">MNFCMSFFIFSNEYIVYREHVFDVFKYICSYVLVQISCTFLLLHFVDIASTLFANVFTIFNNYIGDPRQYYGVRALQLR</sequence>
<name>A0A0B6Y0X9_9EUPU</name>
<organism evidence="2">
    <name type="scientific">Arion vulgaris</name>
    <dbReference type="NCBI Taxonomy" id="1028688"/>
    <lineage>
        <taxon>Eukaryota</taxon>
        <taxon>Metazoa</taxon>
        <taxon>Spiralia</taxon>
        <taxon>Lophotrochozoa</taxon>
        <taxon>Mollusca</taxon>
        <taxon>Gastropoda</taxon>
        <taxon>Heterobranchia</taxon>
        <taxon>Euthyneura</taxon>
        <taxon>Panpulmonata</taxon>
        <taxon>Eupulmonata</taxon>
        <taxon>Stylommatophora</taxon>
        <taxon>Helicina</taxon>
        <taxon>Arionoidea</taxon>
        <taxon>Arionidae</taxon>
        <taxon>Arion</taxon>
    </lineage>
</organism>
<gene>
    <name evidence="2" type="primary">ORF8935</name>
</gene>
<evidence type="ECO:0000313" key="2">
    <source>
        <dbReference type="EMBL" id="CEK49814.1"/>
    </source>
</evidence>
<reference evidence="2" key="1">
    <citation type="submission" date="2014-12" db="EMBL/GenBank/DDBJ databases">
        <title>Insight into the proteome of Arion vulgaris.</title>
        <authorList>
            <person name="Aradska J."/>
            <person name="Bulat T."/>
            <person name="Smidak R."/>
            <person name="Sarate P."/>
            <person name="Gangsoo J."/>
            <person name="Sialana F."/>
            <person name="Bilban M."/>
            <person name="Lubec G."/>
        </authorList>
    </citation>
    <scope>NUCLEOTIDE SEQUENCE</scope>
    <source>
        <tissue evidence="2">Skin</tissue>
    </source>
</reference>
<dbReference type="AlphaFoldDB" id="A0A0B6Y0X9"/>
<dbReference type="EMBL" id="HACG01002949">
    <property type="protein sequence ID" value="CEK49814.1"/>
    <property type="molecule type" value="Transcribed_RNA"/>
</dbReference>
<keyword evidence="1" id="KW-1133">Transmembrane helix</keyword>
<feature type="transmembrane region" description="Helical" evidence="1">
    <location>
        <begin position="24"/>
        <end position="46"/>
    </location>
</feature>
<keyword evidence="1" id="KW-0812">Transmembrane</keyword>
<proteinExistence type="predicted"/>
<keyword evidence="1" id="KW-0472">Membrane</keyword>
<feature type="non-terminal residue" evidence="2">
    <location>
        <position position="79"/>
    </location>
</feature>
<accession>A0A0B6Y0X9</accession>